<dbReference type="RefSeq" id="XP_053022003.1">
    <property type="nucleotide sequence ID" value="XM_053170753.1"/>
</dbReference>
<keyword evidence="5" id="KW-0539">Nucleus</keyword>
<dbReference type="SMART" id="SM01370">
    <property type="entry name" value="TAFII55_N"/>
    <property type="match status" value="1"/>
</dbReference>
<keyword evidence="3" id="KW-0805">Transcription regulation</keyword>
<feature type="compositionally biased region" description="Low complexity" evidence="6">
    <location>
        <begin position="1"/>
        <end position="35"/>
    </location>
</feature>
<protein>
    <recommendedName>
        <fullName evidence="7">TAFII55 protein conserved region domain-containing protein</fullName>
    </recommendedName>
</protein>
<evidence type="ECO:0000313" key="9">
    <source>
        <dbReference type="Proteomes" id="UP001164743"/>
    </source>
</evidence>
<evidence type="ECO:0000259" key="7">
    <source>
        <dbReference type="SMART" id="SM01370"/>
    </source>
</evidence>
<name>A0ABY7CND6_9BASI</name>
<gene>
    <name evidence="8" type="ORF">PtA15_7A174</name>
</gene>
<comment type="subcellular location">
    <subcellularLocation>
        <location evidence="1">Nucleus</location>
    </subcellularLocation>
</comment>
<dbReference type="PANTHER" id="PTHR12228">
    <property type="entry name" value="TRANSCRIPTION INITIATION FACTOR TFIID 55 KD SUBUNIT-RELATED"/>
    <property type="match status" value="1"/>
</dbReference>
<accession>A0ABY7CND6</accession>
<proteinExistence type="inferred from homology"/>
<dbReference type="PANTHER" id="PTHR12228:SF0">
    <property type="entry name" value="TATA-BOX BINDING PROTEIN ASSOCIATED FACTOR 7"/>
    <property type="match status" value="1"/>
</dbReference>
<dbReference type="CDD" id="cd08047">
    <property type="entry name" value="TAF7"/>
    <property type="match status" value="1"/>
</dbReference>
<evidence type="ECO:0000256" key="3">
    <source>
        <dbReference type="ARBA" id="ARBA00023015"/>
    </source>
</evidence>
<feature type="region of interest" description="Disordered" evidence="6">
    <location>
        <begin position="1"/>
        <end position="39"/>
    </location>
</feature>
<dbReference type="InterPro" id="IPR037817">
    <property type="entry name" value="TAF7"/>
</dbReference>
<evidence type="ECO:0000313" key="8">
    <source>
        <dbReference type="EMBL" id="WAQ86448.1"/>
    </source>
</evidence>
<evidence type="ECO:0000256" key="4">
    <source>
        <dbReference type="ARBA" id="ARBA00023163"/>
    </source>
</evidence>
<evidence type="ECO:0000256" key="6">
    <source>
        <dbReference type="SAM" id="MobiDB-lite"/>
    </source>
</evidence>
<dbReference type="Pfam" id="PF04658">
    <property type="entry name" value="TAFII55_N"/>
    <property type="match status" value="1"/>
</dbReference>
<dbReference type="GeneID" id="77811648"/>
<sequence length="188" mass="21330">MSSSKTSTKLRLKVPSNQDKNQQNNSPNNPNDDQNLGIANYLQGYDRELDSDQDEPIGFEEQFILKLPDSLSNESNKLRELVESRKEINSDQQNIFFKFKDSRRGLFNIGDKMFAMKLVDLPCIIESQKTFDNKHMLKIADICQTNGGPDQSLPQSSSDATLHQSDFDTLQLNDQQQRGDPDQTTPSS</sequence>
<evidence type="ECO:0000256" key="1">
    <source>
        <dbReference type="ARBA" id="ARBA00004123"/>
    </source>
</evidence>
<feature type="region of interest" description="Disordered" evidence="6">
    <location>
        <begin position="148"/>
        <end position="188"/>
    </location>
</feature>
<dbReference type="EMBL" id="CP110427">
    <property type="protein sequence ID" value="WAQ86448.1"/>
    <property type="molecule type" value="Genomic_DNA"/>
</dbReference>
<organism evidence="8 9">
    <name type="scientific">Puccinia triticina</name>
    <dbReference type="NCBI Taxonomy" id="208348"/>
    <lineage>
        <taxon>Eukaryota</taxon>
        <taxon>Fungi</taxon>
        <taxon>Dikarya</taxon>
        <taxon>Basidiomycota</taxon>
        <taxon>Pucciniomycotina</taxon>
        <taxon>Pucciniomycetes</taxon>
        <taxon>Pucciniales</taxon>
        <taxon>Pucciniaceae</taxon>
        <taxon>Puccinia</taxon>
    </lineage>
</organism>
<comment type="similarity">
    <text evidence="2">Belongs to the TAF7 family.</text>
</comment>
<keyword evidence="9" id="KW-1185">Reference proteome</keyword>
<evidence type="ECO:0000256" key="5">
    <source>
        <dbReference type="ARBA" id="ARBA00023242"/>
    </source>
</evidence>
<reference evidence="8" key="1">
    <citation type="submission" date="2022-10" db="EMBL/GenBank/DDBJ databases">
        <title>Puccinia triticina Genome sequencing and assembly.</title>
        <authorList>
            <person name="Li C."/>
        </authorList>
    </citation>
    <scope>NUCLEOTIDE SEQUENCE</scope>
    <source>
        <strain evidence="8">Pt15</strain>
    </source>
</reference>
<dbReference type="Proteomes" id="UP001164743">
    <property type="component" value="Chromosome 7A"/>
</dbReference>
<evidence type="ECO:0000256" key="2">
    <source>
        <dbReference type="ARBA" id="ARBA00009368"/>
    </source>
</evidence>
<feature type="domain" description="TAFII55 protein conserved region" evidence="7">
    <location>
        <begin position="59"/>
        <end position="178"/>
    </location>
</feature>
<dbReference type="InterPro" id="IPR006751">
    <property type="entry name" value="TAFII55_prot_cons_reg"/>
</dbReference>
<keyword evidence="4" id="KW-0804">Transcription</keyword>